<dbReference type="AlphaFoldDB" id="A0A508SWQ3"/>
<evidence type="ECO:0000313" key="2">
    <source>
        <dbReference type="Proteomes" id="UP000328092"/>
    </source>
</evidence>
<proteinExistence type="predicted"/>
<sequence length="74" mass="7816">MIWRSRSKKSGRLRTGESPIYVKVGASRPYYGTALVVKSGADVAKARAPGADAVAIGTVAVDPSHWGRGWGFAI</sequence>
<dbReference type="EMBL" id="CAADFC020000004">
    <property type="protein sequence ID" value="VIO66191.1"/>
    <property type="molecule type" value="Genomic_DNA"/>
</dbReference>
<protein>
    <submittedName>
        <fullName evidence="1">Uncharacterized protein</fullName>
    </submittedName>
</protein>
<comment type="caution">
    <text evidence="1">The sequence shown here is derived from an EMBL/GenBank/DDBJ whole genome shotgun (WGS) entry which is preliminary data.</text>
</comment>
<evidence type="ECO:0000313" key="1">
    <source>
        <dbReference type="EMBL" id="VIO66191.1"/>
    </source>
</evidence>
<accession>A0A508SWQ3</accession>
<keyword evidence="2" id="KW-1185">Reference proteome</keyword>
<dbReference type="Proteomes" id="UP000328092">
    <property type="component" value="Unassembled WGS sequence"/>
</dbReference>
<dbReference type="SUPFAM" id="SSF51412">
    <property type="entry name" value="Inosine monophosphate dehydrogenase (IMPDH)"/>
    <property type="match status" value="1"/>
</dbReference>
<reference evidence="1" key="1">
    <citation type="submission" date="2019-02" db="EMBL/GenBank/DDBJ databases">
        <authorList>
            <person name="Pothier F.J."/>
        </authorList>
    </citation>
    <scope>NUCLEOTIDE SEQUENCE</scope>
    <source>
        <strain evidence="1">CI-1B</strain>
    </source>
</reference>
<gene>
    <name evidence="1" type="ORF">CI1B_13030</name>
</gene>
<organism evidence="1 2">
    <name type="scientific">Bradyrhizobium ivorense</name>
    <dbReference type="NCBI Taxonomy" id="2511166"/>
    <lineage>
        <taxon>Bacteria</taxon>
        <taxon>Pseudomonadati</taxon>
        <taxon>Pseudomonadota</taxon>
        <taxon>Alphaproteobacteria</taxon>
        <taxon>Hyphomicrobiales</taxon>
        <taxon>Nitrobacteraceae</taxon>
        <taxon>Bradyrhizobium</taxon>
    </lineage>
</organism>
<name>A0A508SWQ3_9BRAD</name>